<organism evidence="12 13">
    <name type="scientific">Rhodobacter calidifons</name>
    <dbReference type="NCBI Taxonomy" id="2715277"/>
    <lineage>
        <taxon>Bacteria</taxon>
        <taxon>Pseudomonadati</taxon>
        <taxon>Pseudomonadota</taxon>
        <taxon>Alphaproteobacteria</taxon>
        <taxon>Rhodobacterales</taxon>
        <taxon>Rhodobacter group</taxon>
        <taxon>Rhodobacter</taxon>
    </lineage>
</organism>
<keyword evidence="6" id="KW-0479">Metal-binding</keyword>
<keyword evidence="11" id="KW-0732">Signal</keyword>
<comment type="cofactor">
    <cofactor evidence="1">
        <name>Mg(2+)</name>
        <dbReference type="ChEBI" id="CHEBI:18420"/>
    </cofactor>
</comment>
<evidence type="ECO:0000256" key="6">
    <source>
        <dbReference type="ARBA" id="ARBA00022723"/>
    </source>
</evidence>
<keyword evidence="13" id="KW-1185">Reference proteome</keyword>
<gene>
    <name evidence="12" type="ORF">G8O29_18010</name>
</gene>
<evidence type="ECO:0000256" key="4">
    <source>
        <dbReference type="ARBA" id="ARBA00022630"/>
    </source>
</evidence>
<keyword evidence="4" id="KW-0285">Flavoprotein</keyword>
<evidence type="ECO:0000256" key="11">
    <source>
        <dbReference type="SAM" id="SignalP"/>
    </source>
</evidence>
<proteinExistence type="predicted"/>
<accession>A0ABX0GCZ2</accession>
<evidence type="ECO:0000256" key="7">
    <source>
        <dbReference type="ARBA" id="ARBA00022827"/>
    </source>
</evidence>
<dbReference type="InterPro" id="IPR024932">
    <property type="entry name" value="ApbE"/>
</dbReference>
<evidence type="ECO:0000313" key="13">
    <source>
        <dbReference type="Proteomes" id="UP001515660"/>
    </source>
</evidence>
<name>A0ABX0GCZ2_9RHOB</name>
<keyword evidence="7" id="KW-0274">FAD</keyword>
<dbReference type="EC" id="2.7.1.180" evidence="2"/>
<dbReference type="PANTHER" id="PTHR30040:SF2">
    <property type="entry name" value="FAD:PROTEIN FMN TRANSFERASE"/>
    <property type="match status" value="1"/>
</dbReference>
<evidence type="ECO:0000313" key="12">
    <source>
        <dbReference type="EMBL" id="NHB78582.1"/>
    </source>
</evidence>
<evidence type="ECO:0000256" key="3">
    <source>
        <dbReference type="ARBA" id="ARBA00016337"/>
    </source>
</evidence>
<dbReference type="Proteomes" id="UP001515660">
    <property type="component" value="Unassembled WGS sequence"/>
</dbReference>
<sequence>MNRRRFLALSAAALAAPAGAQTRWQGRAFGADCTLTLSGPARQAEAALSGLPALIETIEAEFSLHRPSALTRLNATGQLDPSPAFRAVMRLCDAVHRLTAGAFDPTVQVLWQAAAEGRRATGPVGWEKLGQGRRITLQPGMALTFNGIAQGFGADAVKAHLAACGFDHALIDMGETAALGGPFRLGLHDPTHGQLATRTLTGTAIATSSPRATLVNGQPHILHPQGLPPLWSTVSVEATSAALADALSTGLVFLTAGRIAALRHPGLIRVTLIDPAGNLTTL</sequence>
<comment type="catalytic activity">
    <reaction evidence="10">
        <text>L-threonyl-[protein] + FAD = FMN-L-threonyl-[protein] + AMP + H(+)</text>
        <dbReference type="Rhea" id="RHEA:36847"/>
        <dbReference type="Rhea" id="RHEA-COMP:11060"/>
        <dbReference type="Rhea" id="RHEA-COMP:11061"/>
        <dbReference type="ChEBI" id="CHEBI:15378"/>
        <dbReference type="ChEBI" id="CHEBI:30013"/>
        <dbReference type="ChEBI" id="CHEBI:57692"/>
        <dbReference type="ChEBI" id="CHEBI:74257"/>
        <dbReference type="ChEBI" id="CHEBI:456215"/>
        <dbReference type="EC" id="2.7.1.180"/>
    </reaction>
</comment>
<dbReference type="InterPro" id="IPR003374">
    <property type="entry name" value="ApbE-like_sf"/>
</dbReference>
<comment type="caution">
    <text evidence="12">The sequence shown here is derived from an EMBL/GenBank/DDBJ whole genome shotgun (WGS) entry which is preliminary data.</text>
</comment>
<dbReference type="Gene3D" id="3.10.520.10">
    <property type="entry name" value="ApbE-like domains"/>
    <property type="match status" value="1"/>
</dbReference>
<dbReference type="RefSeq" id="WP_166404579.1">
    <property type="nucleotide sequence ID" value="NZ_JAANHS010000038.1"/>
</dbReference>
<evidence type="ECO:0000256" key="10">
    <source>
        <dbReference type="ARBA" id="ARBA00048540"/>
    </source>
</evidence>
<evidence type="ECO:0000256" key="9">
    <source>
        <dbReference type="ARBA" id="ARBA00031306"/>
    </source>
</evidence>
<keyword evidence="5 12" id="KW-0808">Transferase</keyword>
<protein>
    <recommendedName>
        <fullName evidence="3">FAD:protein FMN transferase</fullName>
        <ecNumber evidence="2">2.7.1.180</ecNumber>
    </recommendedName>
    <alternativeName>
        <fullName evidence="9">Flavin transferase</fullName>
    </alternativeName>
</protein>
<reference evidence="12 13" key="1">
    <citation type="journal article" date="2022" name="Microorganisms">
        <title>Genome Sequence and Characterization of a Xanthorhodopsin-Containing, Aerobic Anoxygenic Phototrophic Rhodobacter Species, Isolated from Mesophilic Conditions at Yellowstone National Park.</title>
        <authorList>
            <person name="Kyndt J.A."/>
            <person name="Robertson S."/>
            <person name="Shoffstall I.B."/>
            <person name="Ramaley R.F."/>
            <person name="Meyer T.E."/>
        </authorList>
    </citation>
    <scope>NUCLEOTIDE SEQUENCE [LARGE SCALE GENOMIC DNA]</scope>
    <source>
        <strain evidence="12 13">M37P</strain>
    </source>
</reference>
<dbReference type="Pfam" id="PF02424">
    <property type="entry name" value="ApbE"/>
    <property type="match status" value="1"/>
</dbReference>
<evidence type="ECO:0000256" key="2">
    <source>
        <dbReference type="ARBA" id="ARBA00011955"/>
    </source>
</evidence>
<dbReference type="EMBL" id="JAANHS010000038">
    <property type="protein sequence ID" value="NHB78582.1"/>
    <property type="molecule type" value="Genomic_DNA"/>
</dbReference>
<keyword evidence="8" id="KW-0460">Magnesium</keyword>
<feature type="chain" id="PRO_5045853539" description="FAD:protein FMN transferase" evidence="11">
    <location>
        <begin position="21"/>
        <end position="282"/>
    </location>
</feature>
<feature type="signal peptide" evidence="11">
    <location>
        <begin position="1"/>
        <end position="20"/>
    </location>
</feature>
<evidence type="ECO:0000256" key="8">
    <source>
        <dbReference type="ARBA" id="ARBA00022842"/>
    </source>
</evidence>
<dbReference type="PANTHER" id="PTHR30040">
    <property type="entry name" value="THIAMINE BIOSYNTHESIS LIPOPROTEIN APBE"/>
    <property type="match status" value="1"/>
</dbReference>
<dbReference type="GO" id="GO:0016740">
    <property type="term" value="F:transferase activity"/>
    <property type="evidence" value="ECO:0007669"/>
    <property type="project" value="UniProtKB-KW"/>
</dbReference>
<evidence type="ECO:0000256" key="5">
    <source>
        <dbReference type="ARBA" id="ARBA00022679"/>
    </source>
</evidence>
<evidence type="ECO:0000256" key="1">
    <source>
        <dbReference type="ARBA" id="ARBA00001946"/>
    </source>
</evidence>
<dbReference type="SUPFAM" id="SSF143631">
    <property type="entry name" value="ApbE-like"/>
    <property type="match status" value="1"/>
</dbReference>